<keyword evidence="3" id="KW-1185">Reference proteome</keyword>
<evidence type="ECO:0000256" key="1">
    <source>
        <dbReference type="SAM" id="Phobius"/>
    </source>
</evidence>
<gene>
    <name evidence="2" type="ORF">HF526_32290</name>
</gene>
<dbReference type="Proteomes" id="UP000820669">
    <property type="component" value="Unassembled WGS sequence"/>
</dbReference>
<dbReference type="EMBL" id="JAAXLA010000110">
    <property type="protein sequence ID" value="NMI01943.1"/>
    <property type="molecule type" value="Genomic_DNA"/>
</dbReference>
<feature type="transmembrane region" description="Helical" evidence="1">
    <location>
        <begin position="55"/>
        <end position="75"/>
    </location>
</feature>
<accession>A0ABX1SM77</accession>
<evidence type="ECO:0000313" key="2">
    <source>
        <dbReference type="EMBL" id="NMI01943.1"/>
    </source>
</evidence>
<evidence type="ECO:0000313" key="3">
    <source>
        <dbReference type="Proteomes" id="UP000820669"/>
    </source>
</evidence>
<reference evidence="2 3" key="1">
    <citation type="submission" date="2020-04" db="EMBL/GenBank/DDBJ databases">
        <authorList>
            <person name="Klaysubun C."/>
            <person name="Duangmal K."/>
            <person name="Lipun K."/>
        </authorList>
    </citation>
    <scope>NUCLEOTIDE SEQUENCE [LARGE SCALE GENOMIC DNA]</scope>
    <source>
        <strain evidence="2 3">K10HN5</strain>
    </source>
</reference>
<keyword evidence="1" id="KW-0472">Membrane</keyword>
<proteinExistence type="predicted"/>
<feature type="transmembrane region" description="Helical" evidence="1">
    <location>
        <begin position="220"/>
        <end position="239"/>
    </location>
</feature>
<dbReference type="RefSeq" id="WP_169385451.1">
    <property type="nucleotide sequence ID" value="NZ_JAAXLA010000110.1"/>
</dbReference>
<protein>
    <recommendedName>
        <fullName evidence="4">ABC-2 type transport system permease protein</fullName>
    </recommendedName>
</protein>
<organism evidence="2 3">
    <name type="scientific">Pseudonocardia acidicola</name>
    <dbReference type="NCBI Taxonomy" id="2724939"/>
    <lineage>
        <taxon>Bacteria</taxon>
        <taxon>Bacillati</taxon>
        <taxon>Actinomycetota</taxon>
        <taxon>Actinomycetes</taxon>
        <taxon>Pseudonocardiales</taxon>
        <taxon>Pseudonocardiaceae</taxon>
        <taxon>Pseudonocardia</taxon>
    </lineage>
</organism>
<feature type="transmembrane region" description="Helical" evidence="1">
    <location>
        <begin position="166"/>
        <end position="186"/>
    </location>
</feature>
<sequence length="244" mass="24862">MTLMAVERIKLASTRSPWWCAALALAVTVGLAALLAGLAQTSTDVGVATTQAGYRLGMVIMMVMAALAVTTEYRFGTIRTTFQAAPNRSAVLVAKTAVVALVAGAVGLLTAFASWGVAWLLVPAADLALDTGAEWRAVAGVGPVYLLAAVLAVAVGILVRQSAAAVAILLVWPLLVENLVMLVPHVGATIHSWLPFAAFDAFLGAGPAPAADAPYGPWGALGYVAAVALALLAAAIAVARHRDA</sequence>
<name>A0ABX1SM77_9PSEU</name>
<keyword evidence="1" id="KW-1133">Transmembrane helix</keyword>
<evidence type="ECO:0008006" key="4">
    <source>
        <dbReference type="Google" id="ProtNLM"/>
    </source>
</evidence>
<keyword evidence="1" id="KW-0812">Transmembrane</keyword>
<feature type="transmembrane region" description="Helical" evidence="1">
    <location>
        <begin position="142"/>
        <end position="159"/>
    </location>
</feature>
<feature type="transmembrane region" description="Helical" evidence="1">
    <location>
        <begin position="96"/>
        <end position="122"/>
    </location>
</feature>
<comment type="caution">
    <text evidence="2">The sequence shown here is derived from an EMBL/GenBank/DDBJ whole genome shotgun (WGS) entry which is preliminary data.</text>
</comment>